<reference evidence="2 3" key="1">
    <citation type="submission" date="2019-09" db="EMBL/GenBank/DDBJ databases">
        <title>A chromosome-level genome assembly of the Chinese tupelo Nyssa sinensis.</title>
        <authorList>
            <person name="Yang X."/>
            <person name="Kang M."/>
            <person name="Yang Y."/>
            <person name="Xiong H."/>
            <person name="Wang M."/>
            <person name="Zhang Z."/>
            <person name="Wang Z."/>
            <person name="Wu H."/>
            <person name="Ma T."/>
            <person name="Liu J."/>
            <person name="Xi Z."/>
        </authorList>
    </citation>
    <scope>NUCLEOTIDE SEQUENCE [LARGE SCALE GENOMIC DNA]</scope>
    <source>
        <strain evidence="2">J267</strain>
        <tissue evidence="2">Leaf</tissue>
    </source>
</reference>
<organism evidence="2 3">
    <name type="scientific">Nyssa sinensis</name>
    <dbReference type="NCBI Taxonomy" id="561372"/>
    <lineage>
        <taxon>Eukaryota</taxon>
        <taxon>Viridiplantae</taxon>
        <taxon>Streptophyta</taxon>
        <taxon>Embryophyta</taxon>
        <taxon>Tracheophyta</taxon>
        <taxon>Spermatophyta</taxon>
        <taxon>Magnoliopsida</taxon>
        <taxon>eudicotyledons</taxon>
        <taxon>Gunneridae</taxon>
        <taxon>Pentapetalae</taxon>
        <taxon>asterids</taxon>
        <taxon>Cornales</taxon>
        <taxon>Nyssaceae</taxon>
        <taxon>Nyssa</taxon>
    </lineage>
</organism>
<name>A0A5J5AAS2_9ASTE</name>
<dbReference type="OrthoDB" id="1914642at2759"/>
<keyword evidence="1" id="KW-0812">Transmembrane</keyword>
<gene>
    <name evidence="2" type="ORF">F0562_034965</name>
</gene>
<evidence type="ECO:0000313" key="3">
    <source>
        <dbReference type="Proteomes" id="UP000325577"/>
    </source>
</evidence>
<dbReference type="PANTHER" id="PTHR33881:SF7">
    <property type="entry name" value="NEUROGENIC LOCUS NOTCH-LIKE PROTEIN"/>
    <property type="match status" value="1"/>
</dbReference>
<evidence type="ECO:0000256" key="1">
    <source>
        <dbReference type="SAM" id="Phobius"/>
    </source>
</evidence>
<keyword evidence="1" id="KW-0472">Membrane</keyword>
<dbReference type="Proteomes" id="UP000325577">
    <property type="component" value="Linkage Group LG21"/>
</dbReference>
<proteinExistence type="predicted"/>
<feature type="transmembrane region" description="Helical" evidence="1">
    <location>
        <begin position="160"/>
        <end position="176"/>
    </location>
</feature>
<sequence length="177" mass="19302">MFAIKWSVERGLASLPLIALYFLNVYVSLGGSRLVLTMNDGLKFLPCVIPNCTVDYSCSEAAPPVQDKESRANASIFDPCHWTDCGGGTCKETSIFTHSCECTEGYNNLLNVTAFPCFRECMLGLDCPSLGITGMNKSYSSTTGLANIGNNQASLISRGNIYWSIIVVMSFAPILWR</sequence>
<dbReference type="PANTHER" id="PTHR33881">
    <property type="entry name" value="NEUROGENIC LOCUS NOTCH-LIKE PROTEIN"/>
    <property type="match status" value="1"/>
</dbReference>
<evidence type="ECO:0008006" key="4">
    <source>
        <dbReference type="Google" id="ProtNLM"/>
    </source>
</evidence>
<feature type="transmembrane region" description="Helical" evidence="1">
    <location>
        <begin position="12"/>
        <end position="36"/>
    </location>
</feature>
<accession>A0A5J5AAS2</accession>
<dbReference type="AlphaFoldDB" id="A0A5J5AAS2"/>
<keyword evidence="1" id="KW-1133">Transmembrane helix</keyword>
<dbReference type="EMBL" id="CM018045">
    <property type="protein sequence ID" value="KAA8527640.1"/>
    <property type="molecule type" value="Genomic_DNA"/>
</dbReference>
<keyword evidence="3" id="KW-1185">Reference proteome</keyword>
<protein>
    <recommendedName>
        <fullName evidence="4">EGF-like domain-containing protein</fullName>
    </recommendedName>
</protein>
<evidence type="ECO:0000313" key="2">
    <source>
        <dbReference type="EMBL" id="KAA8527640.1"/>
    </source>
</evidence>